<dbReference type="EnsemblMetazoa" id="XM_019911713.1">
    <property type="protein sequence ID" value="XP_019767272.1"/>
    <property type="gene ID" value="LOC109542470"/>
</dbReference>
<feature type="compositionally biased region" description="Polar residues" evidence="1">
    <location>
        <begin position="262"/>
        <end position="271"/>
    </location>
</feature>
<evidence type="ECO:0000256" key="2">
    <source>
        <dbReference type="SAM" id="SignalP"/>
    </source>
</evidence>
<evidence type="ECO:0000313" key="3">
    <source>
        <dbReference type="EMBL" id="ENN72961.1"/>
    </source>
</evidence>
<evidence type="ECO:0000313" key="5">
    <source>
        <dbReference type="Proteomes" id="UP000019118"/>
    </source>
</evidence>
<keyword evidence="2" id="KW-0732">Signal</keyword>
<gene>
    <name evidence="4" type="primary">109542470</name>
    <name evidence="3" type="ORF">YQE_10413</name>
</gene>
<evidence type="ECO:0008006" key="6">
    <source>
        <dbReference type="Google" id="ProtNLM"/>
    </source>
</evidence>
<feature type="compositionally biased region" description="Low complexity" evidence="1">
    <location>
        <begin position="275"/>
        <end position="291"/>
    </location>
</feature>
<feature type="region of interest" description="Disordered" evidence="1">
    <location>
        <begin position="174"/>
        <end position="305"/>
    </location>
</feature>
<feature type="region of interest" description="Disordered" evidence="1">
    <location>
        <begin position="98"/>
        <end position="124"/>
    </location>
</feature>
<dbReference type="AlphaFoldDB" id="N6TX40"/>
<dbReference type="EMBL" id="KB741200">
    <property type="protein sequence ID" value="ENN72961.1"/>
    <property type="molecule type" value="Genomic_DNA"/>
</dbReference>
<feature type="chain" id="PRO_5010971894" description="DUF4794 domain-containing protein" evidence="2">
    <location>
        <begin position="20"/>
        <end position="305"/>
    </location>
</feature>
<dbReference type="Proteomes" id="UP000019118">
    <property type="component" value="Unassembled WGS sequence"/>
</dbReference>
<reference evidence="3 5" key="1">
    <citation type="journal article" date="2013" name="Genome Biol.">
        <title>Draft genome of the mountain pine beetle, Dendroctonus ponderosae Hopkins, a major forest pest.</title>
        <authorList>
            <person name="Keeling C.I."/>
            <person name="Yuen M.M."/>
            <person name="Liao N.Y."/>
            <person name="Docking T.R."/>
            <person name="Chan S.K."/>
            <person name="Taylor G.A."/>
            <person name="Palmquist D.L."/>
            <person name="Jackman S.D."/>
            <person name="Nguyen A."/>
            <person name="Li M."/>
            <person name="Henderson H."/>
            <person name="Janes J.K."/>
            <person name="Zhao Y."/>
            <person name="Pandoh P."/>
            <person name="Moore R."/>
            <person name="Sperling F.A."/>
            <person name="Huber D.P."/>
            <person name="Birol I."/>
            <person name="Jones S.J."/>
            <person name="Bohlmann J."/>
        </authorList>
    </citation>
    <scope>NUCLEOTIDE SEQUENCE</scope>
</reference>
<feature type="compositionally biased region" description="Acidic residues" evidence="1">
    <location>
        <begin position="210"/>
        <end position="224"/>
    </location>
</feature>
<feature type="non-terminal residue" evidence="3">
    <location>
        <position position="1"/>
    </location>
</feature>
<protein>
    <recommendedName>
        <fullName evidence="6">DUF4794 domain-containing protein</fullName>
    </recommendedName>
</protein>
<keyword evidence="5" id="KW-1185">Reference proteome</keyword>
<name>N6TX40_DENPD</name>
<sequence length="305" mass="32169">MAKIQITLALVTLLYLSEALPLGDSSESSSEASQTSSSNLGVHPLLTGTSESSDTEATTEENSTGGVLIEESYIEVLLPGSPQVNASALDALLDASSPNATKSKRSAPNQEPEEPSQAKASSTIKPVLYAQQSRAVRDVSLNRTGIANNTGENQATNSSVPAVLIHLPLSRASRDTSAKINAQAKKPEAEASKPAVPAVQYKTRPARDISDEEDDCPSEEDSSPESESTVQKVPYPAGQSDEHRSSEDSSEEEPVKEAASTGEGSQQQNPDSRYARAIAEETATETGSTETVVYITPEAKKLPVN</sequence>
<accession>N6TX40</accession>
<dbReference type="KEGG" id="dpa:109542470"/>
<feature type="compositionally biased region" description="Polar residues" evidence="1">
    <location>
        <begin position="98"/>
        <end position="109"/>
    </location>
</feature>
<feature type="compositionally biased region" description="Low complexity" evidence="1">
    <location>
        <begin position="25"/>
        <end position="38"/>
    </location>
</feature>
<proteinExistence type="predicted"/>
<dbReference type="HOGENOM" id="CLU_912961_0_0_1"/>
<feature type="signal peptide" evidence="2">
    <location>
        <begin position="1"/>
        <end position="19"/>
    </location>
</feature>
<reference evidence="4" key="2">
    <citation type="submission" date="2024-08" db="UniProtKB">
        <authorList>
            <consortium name="EnsemblMetazoa"/>
        </authorList>
    </citation>
    <scope>IDENTIFICATION</scope>
</reference>
<feature type="region of interest" description="Disordered" evidence="1">
    <location>
        <begin position="23"/>
        <end position="66"/>
    </location>
</feature>
<evidence type="ECO:0000313" key="4">
    <source>
        <dbReference type="EnsemblMetazoa" id="XP_019767272.1"/>
    </source>
</evidence>
<evidence type="ECO:0000256" key="1">
    <source>
        <dbReference type="SAM" id="MobiDB-lite"/>
    </source>
</evidence>
<organism evidence="3">
    <name type="scientific">Dendroctonus ponderosae</name>
    <name type="common">Mountain pine beetle</name>
    <dbReference type="NCBI Taxonomy" id="77166"/>
    <lineage>
        <taxon>Eukaryota</taxon>
        <taxon>Metazoa</taxon>
        <taxon>Ecdysozoa</taxon>
        <taxon>Arthropoda</taxon>
        <taxon>Hexapoda</taxon>
        <taxon>Insecta</taxon>
        <taxon>Pterygota</taxon>
        <taxon>Neoptera</taxon>
        <taxon>Endopterygota</taxon>
        <taxon>Coleoptera</taxon>
        <taxon>Polyphaga</taxon>
        <taxon>Cucujiformia</taxon>
        <taxon>Curculionidae</taxon>
        <taxon>Scolytinae</taxon>
        <taxon>Dendroctonus</taxon>
    </lineage>
</organism>